<proteinExistence type="predicted"/>
<comment type="caution">
    <text evidence="3">The sequence shown here is derived from an EMBL/GenBank/DDBJ whole genome shotgun (WGS) entry which is preliminary data.</text>
</comment>
<evidence type="ECO:0000313" key="3">
    <source>
        <dbReference type="EMBL" id="GJS62246.1"/>
    </source>
</evidence>
<reference evidence="3" key="1">
    <citation type="journal article" date="2022" name="Int. J. Mol. Sci.">
        <title>Draft Genome of Tanacetum Coccineum: Genomic Comparison of Closely Related Tanacetum-Family Plants.</title>
        <authorList>
            <person name="Yamashiro T."/>
            <person name="Shiraishi A."/>
            <person name="Nakayama K."/>
            <person name="Satake H."/>
        </authorList>
    </citation>
    <scope>NUCLEOTIDE SEQUENCE</scope>
</reference>
<reference evidence="3" key="2">
    <citation type="submission" date="2022-01" db="EMBL/GenBank/DDBJ databases">
        <authorList>
            <person name="Yamashiro T."/>
            <person name="Shiraishi A."/>
            <person name="Satake H."/>
            <person name="Nakayama K."/>
        </authorList>
    </citation>
    <scope>NUCLEOTIDE SEQUENCE</scope>
</reference>
<feature type="coiled-coil region" evidence="1">
    <location>
        <begin position="30"/>
        <end position="60"/>
    </location>
</feature>
<evidence type="ECO:0000256" key="2">
    <source>
        <dbReference type="SAM" id="MobiDB-lite"/>
    </source>
</evidence>
<organism evidence="3 4">
    <name type="scientific">Tanacetum coccineum</name>
    <dbReference type="NCBI Taxonomy" id="301880"/>
    <lineage>
        <taxon>Eukaryota</taxon>
        <taxon>Viridiplantae</taxon>
        <taxon>Streptophyta</taxon>
        <taxon>Embryophyta</taxon>
        <taxon>Tracheophyta</taxon>
        <taxon>Spermatophyta</taxon>
        <taxon>Magnoliopsida</taxon>
        <taxon>eudicotyledons</taxon>
        <taxon>Gunneridae</taxon>
        <taxon>Pentapetalae</taxon>
        <taxon>asterids</taxon>
        <taxon>campanulids</taxon>
        <taxon>Asterales</taxon>
        <taxon>Asteraceae</taxon>
        <taxon>Asteroideae</taxon>
        <taxon>Anthemideae</taxon>
        <taxon>Anthemidinae</taxon>
        <taxon>Tanacetum</taxon>
    </lineage>
</organism>
<protein>
    <submittedName>
        <fullName evidence="3">Uncharacterized protein</fullName>
    </submittedName>
</protein>
<evidence type="ECO:0000256" key="1">
    <source>
        <dbReference type="SAM" id="Coils"/>
    </source>
</evidence>
<dbReference type="Proteomes" id="UP001151760">
    <property type="component" value="Unassembled WGS sequence"/>
</dbReference>
<keyword evidence="1" id="KW-0175">Coiled coil</keyword>
<dbReference type="EMBL" id="BQNB010009347">
    <property type="protein sequence ID" value="GJS62246.1"/>
    <property type="molecule type" value="Genomic_DNA"/>
</dbReference>
<sequence length="143" mass="16461">MYRVRLKLILVLAGGNGSRERKAPIIDEEIQATHKTKEQLRQEEAGLEEAIKLQAQLDEEAKLKRYGEELKTKTSKKQRIDDKDVPAIGEKVAEVKEEEQVKRTGKRKKQKARKEGVRNNRPEDAVMTEFFRVISGLCLNHSH</sequence>
<evidence type="ECO:0000313" key="4">
    <source>
        <dbReference type="Proteomes" id="UP001151760"/>
    </source>
</evidence>
<feature type="region of interest" description="Disordered" evidence="2">
    <location>
        <begin position="96"/>
        <end position="121"/>
    </location>
</feature>
<keyword evidence="4" id="KW-1185">Reference proteome</keyword>
<gene>
    <name evidence="3" type="ORF">Tco_0657030</name>
</gene>
<name>A0ABQ4XAF6_9ASTR</name>
<feature type="compositionally biased region" description="Basic residues" evidence="2">
    <location>
        <begin position="103"/>
        <end position="112"/>
    </location>
</feature>
<accession>A0ABQ4XAF6</accession>